<name>A0ABY8FHN1_9GAMM</name>
<organism evidence="1 2">
    <name type="scientific">Salinicola endophyticus</name>
    <dbReference type="NCBI Taxonomy" id="1949083"/>
    <lineage>
        <taxon>Bacteria</taxon>
        <taxon>Pseudomonadati</taxon>
        <taxon>Pseudomonadota</taxon>
        <taxon>Gammaproteobacteria</taxon>
        <taxon>Oceanospirillales</taxon>
        <taxon>Halomonadaceae</taxon>
        <taxon>Salinicola</taxon>
    </lineage>
</organism>
<protein>
    <submittedName>
        <fullName evidence="1">Uncharacterized protein</fullName>
    </submittedName>
</protein>
<evidence type="ECO:0000313" key="1">
    <source>
        <dbReference type="EMBL" id="WFF42329.1"/>
    </source>
</evidence>
<reference evidence="1 2" key="1">
    <citation type="submission" date="2019-01" db="EMBL/GenBank/DDBJ databases">
        <title>Genome sequence of Salinicola endophyticus REST5.</title>
        <authorList>
            <person name="Nascimento F.X."/>
        </authorList>
    </citation>
    <scope>NUCLEOTIDE SEQUENCE [LARGE SCALE GENOMIC DNA]</scope>
    <source>
        <strain evidence="1 2">REST5</strain>
    </source>
</reference>
<dbReference type="RefSeq" id="WP_110690696.1">
    <property type="nucleotide sequence ID" value="NZ_CP035631.1"/>
</dbReference>
<evidence type="ECO:0000313" key="2">
    <source>
        <dbReference type="Proteomes" id="UP001321526"/>
    </source>
</evidence>
<proteinExistence type="predicted"/>
<gene>
    <name evidence="1" type="ORF">EVC62_12890</name>
</gene>
<keyword evidence="2" id="KW-1185">Reference proteome</keyword>
<accession>A0ABY8FHN1</accession>
<dbReference type="Proteomes" id="UP001321526">
    <property type="component" value="Chromosome"/>
</dbReference>
<sequence length="82" mass="8926">MKYQISCTRCGSQHAIAPDTAHDWDEITCTDCGEFIDTCGHYADTHGVSYPMHALNLSRGLILQMARSSRALNDGPAALRSA</sequence>
<dbReference type="EMBL" id="CP035631">
    <property type="protein sequence ID" value="WFF42329.1"/>
    <property type="molecule type" value="Genomic_DNA"/>
</dbReference>